<keyword evidence="2" id="KW-0472">Membrane</keyword>
<accession>A0ABU3PWI3</accession>
<evidence type="ECO:0000256" key="2">
    <source>
        <dbReference type="SAM" id="Phobius"/>
    </source>
</evidence>
<proteinExistence type="predicted"/>
<comment type="caution">
    <text evidence="3">The sequence shown here is derived from an EMBL/GenBank/DDBJ whole genome shotgun (WGS) entry which is preliminary data.</text>
</comment>
<dbReference type="RefSeq" id="WP_315733082.1">
    <property type="nucleotide sequence ID" value="NZ_JAVYII010000004.1"/>
</dbReference>
<feature type="transmembrane region" description="Helical" evidence="2">
    <location>
        <begin position="89"/>
        <end position="108"/>
    </location>
</feature>
<dbReference type="Proteomes" id="UP001268542">
    <property type="component" value="Unassembled WGS sequence"/>
</dbReference>
<feature type="region of interest" description="Disordered" evidence="1">
    <location>
        <begin position="250"/>
        <end position="296"/>
    </location>
</feature>
<name>A0ABU3PWI3_9ACTN</name>
<evidence type="ECO:0000256" key="1">
    <source>
        <dbReference type="SAM" id="MobiDB-lite"/>
    </source>
</evidence>
<feature type="compositionally biased region" description="Basic and acidic residues" evidence="1">
    <location>
        <begin position="262"/>
        <end position="272"/>
    </location>
</feature>
<protein>
    <submittedName>
        <fullName evidence="3">Uncharacterized protein</fullName>
    </submittedName>
</protein>
<evidence type="ECO:0000313" key="3">
    <source>
        <dbReference type="EMBL" id="MDT9593588.1"/>
    </source>
</evidence>
<gene>
    <name evidence="3" type="ORF">RDV89_10955</name>
</gene>
<keyword evidence="2" id="KW-1133">Transmembrane helix</keyword>
<keyword evidence="4" id="KW-1185">Reference proteome</keyword>
<evidence type="ECO:0000313" key="4">
    <source>
        <dbReference type="Proteomes" id="UP001268542"/>
    </source>
</evidence>
<dbReference type="EMBL" id="JAVYII010000004">
    <property type="protein sequence ID" value="MDT9593588.1"/>
    <property type="molecule type" value="Genomic_DNA"/>
</dbReference>
<sequence length="296" mass="31557">MDLSGVIFVAVAIAWAAYLIPQALKHHDEAVESRSVERFSATLRVLVRRGEVATETTVEPAEPEAAPTPAQLRARRAAARRAMQRRRRVLGTLLALLTLGIALAAFGVMPWGFVAAPSALLVTWLVTCRVMVKGERAAFARDRVAVTTTPVAPEKARPAPNAASSEADLVAAMAEHADEAEVAALYNANAETSLISAVSLEGDTELSSAHAAPPAAVQDDRDPSTLWEARSVPLPTYVSKDHAAARELPAFDFDDTGVWSSGRDDADSDLVRRNAAATPAPAERDELDSDRRAVGH</sequence>
<keyword evidence="2" id="KW-0812">Transmembrane</keyword>
<reference evidence="3 4" key="1">
    <citation type="submission" date="2023-08" db="EMBL/GenBank/DDBJ databases">
        <title>Nocardioides seae sp. nov., a bacterium isolated from a soil.</title>
        <authorList>
            <person name="Wang X."/>
        </authorList>
    </citation>
    <scope>NUCLEOTIDE SEQUENCE [LARGE SCALE GENOMIC DNA]</scope>
    <source>
        <strain evidence="3 4">YZH12</strain>
    </source>
</reference>
<feature type="transmembrane region" description="Helical" evidence="2">
    <location>
        <begin position="6"/>
        <end position="24"/>
    </location>
</feature>
<organism evidence="3 4">
    <name type="scientific">Nocardioides imazamoxiresistens</name>
    <dbReference type="NCBI Taxonomy" id="3231893"/>
    <lineage>
        <taxon>Bacteria</taxon>
        <taxon>Bacillati</taxon>
        <taxon>Actinomycetota</taxon>
        <taxon>Actinomycetes</taxon>
        <taxon>Propionibacteriales</taxon>
        <taxon>Nocardioidaceae</taxon>
        <taxon>Nocardioides</taxon>
    </lineage>
</organism>